<proteinExistence type="predicted"/>
<comment type="caution">
    <text evidence="1">The sequence shown here is derived from an EMBL/GenBank/DDBJ whole genome shotgun (WGS) entry which is preliminary data.</text>
</comment>
<dbReference type="AlphaFoldDB" id="A0A395M0X3"/>
<organism evidence="1 2">
    <name type="scientific">Candidatus Thermochlorobacter aerophilus</name>
    <dbReference type="NCBI Taxonomy" id="1868324"/>
    <lineage>
        <taxon>Bacteria</taxon>
        <taxon>Pseudomonadati</taxon>
        <taxon>Chlorobiota</taxon>
        <taxon>Chlorobiia</taxon>
        <taxon>Chlorobiales</taxon>
        <taxon>Candidatus Thermochlorobacteriaceae</taxon>
        <taxon>Candidatus Thermochlorobacter</taxon>
    </lineage>
</organism>
<dbReference type="EMBL" id="PHFL01000039">
    <property type="protein sequence ID" value="RFM24417.1"/>
    <property type="molecule type" value="Genomic_DNA"/>
</dbReference>
<reference evidence="1 2" key="1">
    <citation type="journal article" date="2011" name="ISME J.">
        <title>Community ecology of hot spring cyanobacterial mats: predominant populations and their functional potential.</title>
        <authorList>
            <person name="Klatt C.G."/>
            <person name="Wood J.M."/>
            <person name="Rusch D.B."/>
            <person name="Bateson M.M."/>
            <person name="Hamamura N."/>
            <person name="Heidelberg J.F."/>
            <person name="Grossman A.R."/>
            <person name="Bhaya D."/>
            <person name="Cohan F.M."/>
            <person name="Kuhl M."/>
            <person name="Bryant D.A."/>
            <person name="Ward D.M."/>
        </authorList>
    </citation>
    <scope>NUCLEOTIDE SEQUENCE [LARGE SCALE GENOMIC DNA]</scope>
    <source>
        <strain evidence="1">OS</strain>
    </source>
</reference>
<accession>A0A395M0X3</accession>
<name>A0A395M0X3_9BACT</name>
<sequence length="221" mass="25563">MCNNDYTKKLESIIKQMLQPLKGIPLKLVIESLYNHTIIPFDFNDTRDQKLLEDLIVVADRSAKNINKKGILRRRANEVGNDIEKYVKESLAAIGYECNTPITSEGKMKSTGYPDIEFIDRFNRTNYLECKTFNSESLNSSLRSFYLSPSRTSKITKDAHHFAISMEIYQSGSKNGLSIFKCKGWKILCLEKLEVDVKYEFQADNIHLYKKEMILAERNIK</sequence>
<evidence type="ECO:0000313" key="1">
    <source>
        <dbReference type="EMBL" id="RFM24417.1"/>
    </source>
</evidence>
<evidence type="ECO:0008006" key="3">
    <source>
        <dbReference type="Google" id="ProtNLM"/>
    </source>
</evidence>
<dbReference type="Proteomes" id="UP000266389">
    <property type="component" value="Unassembled WGS sequence"/>
</dbReference>
<gene>
    <name evidence="1" type="ORF">D0433_05355</name>
</gene>
<evidence type="ECO:0000313" key="2">
    <source>
        <dbReference type="Proteomes" id="UP000266389"/>
    </source>
</evidence>
<protein>
    <recommendedName>
        <fullName evidence="3">Restriction endonuclease</fullName>
    </recommendedName>
</protein>